<dbReference type="InterPro" id="IPR017871">
    <property type="entry name" value="ABC_transporter-like_CS"/>
</dbReference>
<dbReference type="PROSITE" id="PS50893">
    <property type="entry name" value="ABC_TRANSPORTER_2"/>
    <property type="match status" value="1"/>
</dbReference>
<dbReference type="PROSITE" id="PS00211">
    <property type="entry name" value="ABC_TRANSPORTER_1"/>
    <property type="match status" value="1"/>
</dbReference>
<dbReference type="Gene3D" id="3.40.50.300">
    <property type="entry name" value="P-loop containing nucleotide triphosphate hydrolases"/>
    <property type="match status" value="1"/>
</dbReference>
<dbReference type="GO" id="GO:0016887">
    <property type="term" value="F:ATP hydrolysis activity"/>
    <property type="evidence" value="ECO:0007669"/>
    <property type="project" value="InterPro"/>
</dbReference>
<dbReference type="PANTHER" id="PTHR48041">
    <property type="entry name" value="ABC TRANSPORTER G FAMILY MEMBER 28"/>
    <property type="match status" value="1"/>
</dbReference>
<feature type="region of interest" description="Disordered" evidence="9">
    <location>
        <begin position="559"/>
        <end position="593"/>
    </location>
</feature>
<evidence type="ECO:0000313" key="12">
    <source>
        <dbReference type="Proteomes" id="UP000596742"/>
    </source>
</evidence>
<evidence type="ECO:0000256" key="2">
    <source>
        <dbReference type="ARBA" id="ARBA00005814"/>
    </source>
</evidence>
<protein>
    <submittedName>
        <fullName evidence="11">ATP-binding cassette, subfamily G (WHITE), member 1</fullName>
    </submittedName>
</protein>
<dbReference type="InterPro" id="IPR050352">
    <property type="entry name" value="ABCG_transporters"/>
</dbReference>
<reference evidence="11" key="1">
    <citation type="submission" date="2018-11" db="EMBL/GenBank/DDBJ databases">
        <authorList>
            <person name="Alioto T."/>
            <person name="Alioto T."/>
        </authorList>
    </citation>
    <scope>NUCLEOTIDE SEQUENCE</scope>
</reference>
<evidence type="ECO:0000256" key="6">
    <source>
        <dbReference type="ARBA" id="ARBA00022840"/>
    </source>
</evidence>
<sequence>MAELLAVQLHIPIHPDVSTSRSKYQKSASGGSTPSNNSSRFEQFAHLPSRRAVDIEYRDLTYRVREGRHKGVKDILKCISGKFQSGQLTAIMGPSGAGKSSLMNILAGYRTKNITGHILVNGRDRDLRSFRKISCYIMQDDHLLPHLTVDESMMCSANLKLTEKMSNKEKHALVDDILYSLGLSDHKKTRTINLSGGQRKRLSIALELVNNPPIMFFDEPTSGLDSSSCFQCVSLLKALAAGGRTIICTIHQPSAKLFEMFDLLYLLAEGSCVYKGSISSLVPYFESHGMSCPAYHNPADFVMEVASGEYGEDKVDTLKQAVRNGQCDNLSADLVKKPANGSLTTVAPYQLSGSNGQLPPIQDDHVHINCSEKGVVNGHPMTNGSNGSVTMSVKISPIMPQGRQVNMGQMNEEEFEKILQVLQKDFELRQKEQDRLSSQFLIRTWRCDVDIEANSPTIEELNERFANIDYAIDFKYEENIDNILDDEMAVKLAKRLSVNGLLEDYSEASSDTSNSSMEISDNTSSTGSYSSEGSIENQLPVFSTKFSERPDRMEESIDAGYSSLSRDSRFPSTSDSDNAEHSDSDIEEESNMTLVDSACAECDSTRTIPDIRNSLQDKVSQLRNKNDR</sequence>
<dbReference type="CDD" id="cd03213">
    <property type="entry name" value="ABCG_EPDR"/>
    <property type="match status" value="1"/>
</dbReference>
<dbReference type="OrthoDB" id="6135557at2759"/>
<keyword evidence="8" id="KW-0472">Membrane</keyword>
<dbReference type="FunFam" id="3.40.50.300:FF:000891">
    <property type="entry name" value="ATP-binding cassette sub-family G member"/>
    <property type="match status" value="1"/>
</dbReference>
<keyword evidence="5" id="KW-0547">Nucleotide-binding</keyword>
<dbReference type="InterPro" id="IPR003593">
    <property type="entry name" value="AAA+_ATPase"/>
</dbReference>
<dbReference type="InterPro" id="IPR027417">
    <property type="entry name" value="P-loop_NTPase"/>
</dbReference>
<keyword evidence="6 11" id="KW-0067">ATP-binding</keyword>
<keyword evidence="7" id="KW-1133">Transmembrane helix</keyword>
<keyword evidence="4" id="KW-0812">Transmembrane</keyword>
<dbReference type="InterPro" id="IPR003439">
    <property type="entry name" value="ABC_transporter-like_ATP-bd"/>
</dbReference>
<keyword evidence="12" id="KW-1185">Reference proteome</keyword>
<dbReference type="SUPFAM" id="SSF52540">
    <property type="entry name" value="P-loop containing nucleoside triphosphate hydrolases"/>
    <property type="match status" value="1"/>
</dbReference>
<comment type="caution">
    <text evidence="11">The sequence shown here is derived from an EMBL/GenBank/DDBJ whole genome shotgun (WGS) entry which is preliminary data.</text>
</comment>
<evidence type="ECO:0000256" key="5">
    <source>
        <dbReference type="ARBA" id="ARBA00022741"/>
    </source>
</evidence>
<feature type="region of interest" description="Disordered" evidence="9">
    <location>
        <begin position="505"/>
        <end position="534"/>
    </location>
</feature>
<gene>
    <name evidence="11" type="ORF">MGAL_10B014055</name>
</gene>
<feature type="region of interest" description="Disordered" evidence="9">
    <location>
        <begin position="18"/>
        <end position="41"/>
    </location>
</feature>
<dbReference type="PANTHER" id="PTHR48041:SF78">
    <property type="entry name" value="ABC TRANSPORTER EXPRESSED IN TRACHEA, ISOFORM A"/>
    <property type="match status" value="1"/>
</dbReference>
<evidence type="ECO:0000259" key="10">
    <source>
        <dbReference type="PROSITE" id="PS50893"/>
    </source>
</evidence>
<feature type="compositionally biased region" description="Polar residues" evidence="9">
    <location>
        <begin position="562"/>
        <end position="576"/>
    </location>
</feature>
<dbReference type="Proteomes" id="UP000596742">
    <property type="component" value="Unassembled WGS sequence"/>
</dbReference>
<dbReference type="Pfam" id="PF19055">
    <property type="entry name" value="ABC2_membrane_7"/>
    <property type="match status" value="1"/>
</dbReference>
<feature type="domain" description="ABC transporter" evidence="10">
    <location>
        <begin position="55"/>
        <end position="294"/>
    </location>
</feature>
<name>A0A8B6GQ21_MYTGA</name>
<proteinExistence type="inferred from homology"/>
<accession>A0A8B6GQ21</accession>
<evidence type="ECO:0000256" key="9">
    <source>
        <dbReference type="SAM" id="MobiDB-lite"/>
    </source>
</evidence>
<dbReference type="InterPro" id="IPR043926">
    <property type="entry name" value="ABCG_dom"/>
</dbReference>
<dbReference type="GO" id="GO:0005524">
    <property type="term" value="F:ATP binding"/>
    <property type="evidence" value="ECO:0007669"/>
    <property type="project" value="UniProtKB-KW"/>
</dbReference>
<comment type="similarity">
    <text evidence="2">Belongs to the ABC transporter superfamily. ABCG family. Eye pigment precursor importer (TC 3.A.1.204) subfamily.</text>
</comment>
<dbReference type="Pfam" id="PF00005">
    <property type="entry name" value="ABC_tran"/>
    <property type="match status" value="1"/>
</dbReference>
<evidence type="ECO:0000256" key="8">
    <source>
        <dbReference type="ARBA" id="ARBA00023136"/>
    </source>
</evidence>
<dbReference type="SMART" id="SM00382">
    <property type="entry name" value="AAA"/>
    <property type="match status" value="1"/>
</dbReference>
<feature type="compositionally biased region" description="Polar residues" evidence="9">
    <location>
        <begin position="507"/>
        <end position="518"/>
    </location>
</feature>
<keyword evidence="3" id="KW-0813">Transport</keyword>
<organism evidence="11 12">
    <name type="scientific">Mytilus galloprovincialis</name>
    <name type="common">Mediterranean mussel</name>
    <dbReference type="NCBI Taxonomy" id="29158"/>
    <lineage>
        <taxon>Eukaryota</taxon>
        <taxon>Metazoa</taxon>
        <taxon>Spiralia</taxon>
        <taxon>Lophotrochozoa</taxon>
        <taxon>Mollusca</taxon>
        <taxon>Bivalvia</taxon>
        <taxon>Autobranchia</taxon>
        <taxon>Pteriomorphia</taxon>
        <taxon>Mytilida</taxon>
        <taxon>Mytiloidea</taxon>
        <taxon>Mytilidae</taxon>
        <taxon>Mytilinae</taxon>
        <taxon>Mytilus</taxon>
    </lineage>
</organism>
<evidence type="ECO:0000256" key="7">
    <source>
        <dbReference type="ARBA" id="ARBA00022989"/>
    </source>
</evidence>
<evidence type="ECO:0000256" key="1">
    <source>
        <dbReference type="ARBA" id="ARBA00004141"/>
    </source>
</evidence>
<feature type="compositionally biased region" description="Low complexity" evidence="9">
    <location>
        <begin position="519"/>
        <end position="534"/>
    </location>
</feature>
<dbReference type="GO" id="GO:0005886">
    <property type="term" value="C:plasma membrane"/>
    <property type="evidence" value="ECO:0007669"/>
    <property type="project" value="TreeGrafter"/>
</dbReference>
<dbReference type="GO" id="GO:0140359">
    <property type="term" value="F:ABC-type transporter activity"/>
    <property type="evidence" value="ECO:0007669"/>
    <property type="project" value="InterPro"/>
</dbReference>
<evidence type="ECO:0000313" key="11">
    <source>
        <dbReference type="EMBL" id="VDI67847.1"/>
    </source>
</evidence>
<evidence type="ECO:0000256" key="4">
    <source>
        <dbReference type="ARBA" id="ARBA00022692"/>
    </source>
</evidence>
<dbReference type="EMBL" id="UYJE01008847">
    <property type="protein sequence ID" value="VDI67847.1"/>
    <property type="molecule type" value="Genomic_DNA"/>
</dbReference>
<dbReference type="AlphaFoldDB" id="A0A8B6GQ21"/>
<evidence type="ECO:0000256" key="3">
    <source>
        <dbReference type="ARBA" id="ARBA00022448"/>
    </source>
</evidence>
<comment type="subcellular location">
    <subcellularLocation>
        <location evidence="1">Membrane</location>
        <topology evidence="1">Multi-pass membrane protein</topology>
    </subcellularLocation>
</comment>